<dbReference type="Proteomes" id="UP000061839">
    <property type="component" value="Chromosome"/>
</dbReference>
<evidence type="ECO:0000256" key="1">
    <source>
        <dbReference type="ARBA" id="ARBA00023015"/>
    </source>
</evidence>
<gene>
    <name evidence="5" type="ORF">UM93_09345</name>
</gene>
<dbReference type="CDD" id="cd06267">
    <property type="entry name" value="PBP1_LacI_sugar_binding-like"/>
    <property type="match status" value="1"/>
</dbReference>
<dbReference type="Pfam" id="PF00356">
    <property type="entry name" value="LacI"/>
    <property type="match status" value="1"/>
</dbReference>
<dbReference type="PROSITE" id="PS50932">
    <property type="entry name" value="HTH_LACI_2"/>
    <property type="match status" value="1"/>
</dbReference>
<dbReference type="SUPFAM" id="SSF53822">
    <property type="entry name" value="Periplasmic binding protein-like I"/>
    <property type="match status" value="1"/>
</dbReference>
<dbReference type="SMART" id="SM00354">
    <property type="entry name" value="HTH_LACI"/>
    <property type="match status" value="1"/>
</dbReference>
<dbReference type="CDD" id="cd01392">
    <property type="entry name" value="HTH_LacI"/>
    <property type="match status" value="1"/>
</dbReference>
<accession>A0A0D4BZB8</accession>
<keyword evidence="6" id="KW-1185">Reference proteome</keyword>
<dbReference type="InterPro" id="IPR000843">
    <property type="entry name" value="HTH_LacI"/>
</dbReference>
<dbReference type="STRING" id="1618207.UM93_09345"/>
<keyword evidence="1" id="KW-0805">Transcription regulation</keyword>
<keyword evidence="2" id="KW-0238">DNA-binding</keyword>
<dbReference type="KEGG" id="ari:UM93_09345"/>
<dbReference type="Gene3D" id="3.40.50.2300">
    <property type="match status" value="2"/>
</dbReference>
<dbReference type="Pfam" id="PF13377">
    <property type="entry name" value="Peripla_BP_3"/>
    <property type="match status" value="1"/>
</dbReference>
<evidence type="ECO:0000259" key="4">
    <source>
        <dbReference type="PROSITE" id="PS50932"/>
    </source>
</evidence>
<dbReference type="SUPFAM" id="SSF47413">
    <property type="entry name" value="lambda repressor-like DNA-binding domains"/>
    <property type="match status" value="1"/>
</dbReference>
<evidence type="ECO:0000313" key="5">
    <source>
        <dbReference type="EMBL" id="AJT41663.1"/>
    </source>
</evidence>
<name>A0A0D4BZB8_9MICC</name>
<dbReference type="EMBL" id="CP011005">
    <property type="protein sequence ID" value="AJT41663.1"/>
    <property type="molecule type" value="Genomic_DNA"/>
</dbReference>
<sequence length="357" mass="37393">MSSEPPIKAKPTRRDVAELAGVSTAVVSYVVNNGPKRVAPETADKVRRAIDTLGYRPNAVARSLKIGSIQTLGLVVPDLSNPYFAAVTRAVERAALAKGFALLTTSSDLDVDIETAHLRVLEARGVDGVLVSSCVQGASLLQQALPGLPMVFLDRSSAPGIATVGVDSFQGAYQAVTHLIEHGHRRVGLIVGEDEFVTGDGDRISGWKSALSAAGLPEGPVEFGDFSLTGGYLAGRRMLARADSPEAVFITSDQQAMGFLRAAGEADKHVPRDIALVAFDGIPESAFSFPSLTTMAQPVNAMAEAAVELLISGAGQGGERTKLSFNAELTIRESCGCPRRMSLSDDESLSTPSGLSS</sequence>
<reference evidence="5 6" key="1">
    <citation type="journal article" date="2015" name="Genome Announc.">
        <title>Complete Genome Sequencing of Protease-Producing Novel Arthrobacter sp. Strain IHBB 11108 Using PacBio Single-Molecule Real-Time Sequencing Technology.</title>
        <authorList>
            <person name="Kiran S."/>
            <person name="Swarnkar M.K."/>
            <person name="Pal M."/>
            <person name="Thakur R."/>
            <person name="Tewari R."/>
            <person name="Singh A.K."/>
            <person name="Gulati A."/>
        </authorList>
    </citation>
    <scope>NUCLEOTIDE SEQUENCE [LARGE SCALE GENOMIC DNA]</scope>
    <source>
        <strain evidence="5 6">IHBB 11108</strain>
    </source>
</reference>
<dbReference type="HOGENOM" id="CLU_037628_6_0_11"/>
<dbReference type="PANTHER" id="PTHR30146:SF109">
    <property type="entry name" value="HTH-TYPE TRANSCRIPTIONAL REGULATOR GALS"/>
    <property type="match status" value="1"/>
</dbReference>
<evidence type="ECO:0000256" key="2">
    <source>
        <dbReference type="ARBA" id="ARBA00023125"/>
    </source>
</evidence>
<dbReference type="PANTHER" id="PTHR30146">
    <property type="entry name" value="LACI-RELATED TRANSCRIPTIONAL REPRESSOR"/>
    <property type="match status" value="1"/>
</dbReference>
<dbReference type="InterPro" id="IPR046335">
    <property type="entry name" value="LacI/GalR-like_sensor"/>
</dbReference>
<dbReference type="GO" id="GO:0000976">
    <property type="term" value="F:transcription cis-regulatory region binding"/>
    <property type="evidence" value="ECO:0007669"/>
    <property type="project" value="TreeGrafter"/>
</dbReference>
<feature type="domain" description="HTH lacI-type" evidence="4">
    <location>
        <begin position="11"/>
        <end position="66"/>
    </location>
</feature>
<dbReference type="Gene3D" id="1.10.260.40">
    <property type="entry name" value="lambda repressor-like DNA-binding domains"/>
    <property type="match status" value="1"/>
</dbReference>
<dbReference type="AlphaFoldDB" id="A0A0D4BZB8"/>
<dbReference type="GO" id="GO:0003700">
    <property type="term" value="F:DNA-binding transcription factor activity"/>
    <property type="evidence" value="ECO:0007669"/>
    <property type="project" value="TreeGrafter"/>
</dbReference>
<organism evidence="5 6">
    <name type="scientific">Psychromicrobium lacuslunae</name>
    <dbReference type="NCBI Taxonomy" id="1618207"/>
    <lineage>
        <taxon>Bacteria</taxon>
        <taxon>Bacillati</taxon>
        <taxon>Actinomycetota</taxon>
        <taxon>Actinomycetes</taxon>
        <taxon>Micrococcales</taxon>
        <taxon>Micrococcaceae</taxon>
        <taxon>Psychromicrobium</taxon>
    </lineage>
</organism>
<evidence type="ECO:0000313" key="6">
    <source>
        <dbReference type="Proteomes" id="UP000061839"/>
    </source>
</evidence>
<dbReference type="InterPro" id="IPR010982">
    <property type="entry name" value="Lambda_DNA-bd_dom_sf"/>
</dbReference>
<dbReference type="PATRIC" id="fig|1618207.4.peg.1892"/>
<evidence type="ECO:0000256" key="3">
    <source>
        <dbReference type="ARBA" id="ARBA00023163"/>
    </source>
</evidence>
<keyword evidence="3" id="KW-0804">Transcription</keyword>
<dbReference type="InterPro" id="IPR028082">
    <property type="entry name" value="Peripla_BP_I"/>
</dbReference>
<protein>
    <recommendedName>
        <fullName evidence="4">HTH lacI-type domain-containing protein</fullName>
    </recommendedName>
</protein>
<proteinExistence type="predicted"/>